<feature type="domain" description="Glucose-methanol-choline oxidoreductase N-terminal" evidence="6">
    <location>
        <begin position="245"/>
        <end position="259"/>
    </location>
</feature>
<keyword evidence="3" id="KW-0285">Flavoprotein</keyword>
<dbReference type="PIRSF" id="PIRSF000137">
    <property type="entry name" value="Alcohol_oxidase"/>
    <property type="match status" value="1"/>
</dbReference>
<comment type="cofactor">
    <cofactor evidence="1 5">
        <name>FAD</name>
        <dbReference type="ChEBI" id="CHEBI:57692"/>
    </cofactor>
</comment>
<dbReference type="SUPFAM" id="SSF51905">
    <property type="entry name" value="FAD/NAD(P)-binding domain"/>
    <property type="match status" value="1"/>
</dbReference>
<dbReference type="InterPro" id="IPR000172">
    <property type="entry name" value="GMC_OxRdtase_N"/>
</dbReference>
<dbReference type="SUPFAM" id="SSF54373">
    <property type="entry name" value="FAD-linked reductases, C-terminal domain"/>
    <property type="match status" value="1"/>
</dbReference>
<reference evidence="7 8" key="1">
    <citation type="submission" date="2020-05" db="EMBL/GenBank/DDBJ databases">
        <authorList>
            <person name="Mo P."/>
        </authorList>
    </citation>
    <scope>NUCLEOTIDE SEQUENCE [LARGE SCALE GENOMIC DNA]</scope>
    <source>
        <strain evidence="7 8">Gen01</strain>
    </source>
</reference>
<gene>
    <name evidence="7" type="ORF">HOP40_09910</name>
</gene>
<dbReference type="Pfam" id="PF00732">
    <property type="entry name" value="GMC_oxred_N"/>
    <property type="match status" value="1"/>
</dbReference>
<dbReference type="InterPro" id="IPR012132">
    <property type="entry name" value="GMC_OxRdtase"/>
</dbReference>
<dbReference type="Gene3D" id="3.50.50.60">
    <property type="entry name" value="FAD/NAD(P)-binding domain"/>
    <property type="match status" value="1"/>
</dbReference>
<dbReference type="Proteomes" id="UP000505377">
    <property type="component" value="Chromosome"/>
</dbReference>
<dbReference type="Pfam" id="PF05199">
    <property type="entry name" value="GMC_oxred_C"/>
    <property type="match status" value="1"/>
</dbReference>
<dbReference type="InterPro" id="IPR036188">
    <property type="entry name" value="FAD/NAD-bd_sf"/>
</dbReference>
<dbReference type="PANTHER" id="PTHR11552:SF147">
    <property type="entry name" value="CHOLINE DEHYDROGENASE, MITOCHONDRIAL"/>
    <property type="match status" value="1"/>
</dbReference>
<organism evidence="7 8">
    <name type="scientific">Pseudonocardia broussonetiae</name>
    <dbReference type="NCBI Taxonomy" id="2736640"/>
    <lineage>
        <taxon>Bacteria</taxon>
        <taxon>Bacillati</taxon>
        <taxon>Actinomycetota</taxon>
        <taxon>Actinomycetes</taxon>
        <taxon>Pseudonocardiales</taxon>
        <taxon>Pseudonocardiaceae</taxon>
        <taxon>Pseudonocardia</taxon>
    </lineage>
</organism>
<dbReference type="KEGG" id="pbro:HOP40_09910"/>
<dbReference type="InterPro" id="IPR007867">
    <property type="entry name" value="GMC_OxRtase_C"/>
</dbReference>
<dbReference type="RefSeq" id="WP_172156937.1">
    <property type="nucleotide sequence ID" value="NZ_CP053564.1"/>
</dbReference>
<evidence type="ECO:0000313" key="8">
    <source>
        <dbReference type="Proteomes" id="UP000505377"/>
    </source>
</evidence>
<proteinExistence type="inferred from homology"/>
<evidence type="ECO:0000256" key="2">
    <source>
        <dbReference type="ARBA" id="ARBA00010790"/>
    </source>
</evidence>
<feature type="binding site" evidence="5">
    <location>
        <position position="208"/>
    </location>
    <ligand>
        <name>FAD</name>
        <dbReference type="ChEBI" id="CHEBI:57692"/>
    </ligand>
</feature>
<dbReference type="PANTHER" id="PTHR11552">
    <property type="entry name" value="GLUCOSE-METHANOL-CHOLINE GMC OXIDOREDUCTASE"/>
    <property type="match status" value="1"/>
</dbReference>
<dbReference type="GO" id="GO:0050660">
    <property type="term" value="F:flavin adenine dinucleotide binding"/>
    <property type="evidence" value="ECO:0007669"/>
    <property type="project" value="InterPro"/>
</dbReference>
<evidence type="ECO:0000256" key="4">
    <source>
        <dbReference type="ARBA" id="ARBA00022827"/>
    </source>
</evidence>
<evidence type="ECO:0000256" key="3">
    <source>
        <dbReference type="ARBA" id="ARBA00022630"/>
    </source>
</evidence>
<name>A0A6M6JI38_9PSEU</name>
<dbReference type="GO" id="GO:0016614">
    <property type="term" value="F:oxidoreductase activity, acting on CH-OH group of donors"/>
    <property type="evidence" value="ECO:0007669"/>
    <property type="project" value="InterPro"/>
</dbReference>
<evidence type="ECO:0000313" key="7">
    <source>
        <dbReference type="EMBL" id="QJY46079.1"/>
    </source>
</evidence>
<accession>A0A6M6JI38</accession>
<comment type="similarity">
    <text evidence="2">Belongs to the GMC oxidoreductase family.</text>
</comment>
<keyword evidence="8" id="KW-1185">Reference proteome</keyword>
<evidence type="ECO:0000256" key="1">
    <source>
        <dbReference type="ARBA" id="ARBA00001974"/>
    </source>
</evidence>
<dbReference type="PROSITE" id="PS00624">
    <property type="entry name" value="GMC_OXRED_2"/>
    <property type="match status" value="1"/>
</dbReference>
<keyword evidence="4 5" id="KW-0274">FAD</keyword>
<evidence type="ECO:0000259" key="6">
    <source>
        <dbReference type="PROSITE" id="PS00624"/>
    </source>
</evidence>
<protein>
    <submittedName>
        <fullName evidence="7">GMC family oxidoreductase</fullName>
    </submittedName>
</protein>
<dbReference type="Gene3D" id="3.30.560.10">
    <property type="entry name" value="Glucose Oxidase, domain 3"/>
    <property type="match status" value="1"/>
</dbReference>
<dbReference type="AlphaFoldDB" id="A0A6M6JI38"/>
<feature type="binding site" evidence="5">
    <location>
        <position position="85"/>
    </location>
    <ligand>
        <name>FAD</name>
        <dbReference type="ChEBI" id="CHEBI:57692"/>
    </ligand>
</feature>
<evidence type="ECO:0000256" key="5">
    <source>
        <dbReference type="PIRSR" id="PIRSR000137-2"/>
    </source>
</evidence>
<dbReference type="EMBL" id="CP053564">
    <property type="protein sequence ID" value="QJY46079.1"/>
    <property type="molecule type" value="Genomic_DNA"/>
</dbReference>
<sequence length="488" mass="51191">MRPNVIVVGSGAAGAALAHRLTADPTMSVLVLEAGPRLRPDVVATPARWPETLGGPFDYGYRTTPQAALGGRVLDYPRGRLLGGTTMLNAMIHAVPPAADLDAWGPDWSADQLRGALAALDGGQRRGATGPALNRPVPEPNPLSVAFVEACTEAGHERVADLNDTDEDGVGWMDLALTDEGSRADAALTYLDPITARPNLEIRSDSTVERILFEDGRVHALQLRTGDRGHSELPVDGAEVILCAGAIDSPGLLLRSGIGPRAELAAAGVPLRHDLRGVGRNLHDHPLVPVVWRCEQPVEPPTAQFFESQLVLRHDPRSPGALAIAFGHIPFGAPDVEHGASALIGLYGPHSRGSLRLDPDDPDGALLIDPALLADDRDLAAARRGVEVVREVATRSALAPFGLTELAPLAEGADLDGAIAQLTGSFMHPVGTCALGDGPDAVVGRDLLVRGFANLRVADASVIPRIPSVATSVSAQLIGWRLAERMVG</sequence>